<dbReference type="InterPro" id="IPR027417">
    <property type="entry name" value="P-loop_NTPase"/>
</dbReference>
<dbReference type="GeneID" id="82158298"/>
<organism evidence="3 4">
    <name type="scientific">Xylanibacter rodentium</name>
    <dbReference type="NCBI Taxonomy" id="2736289"/>
    <lineage>
        <taxon>Bacteria</taxon>
        <taxon>Pseudomonadati</taxon>
        <taxon>Bacteroidota</taxon>
        <taxon>Bacteroidia</taxon>
        <taxon>Bacteroidales</taxon>
        <taxon>Prevotellaceae</taxon>
        <taxon>Xylanibacter</taxon>
    </lineage>
</organism>
<dbReference type="Pfam" id="PF13173">
    <property type="entry name" value="AAA_14"/>
    <property type="match status" value="1"/>
</dbReference>
<gene>
    <name evidence="3" type="ORF">HPS55_11030</name>
</gene>
<protein>
    <submittedName>
        <fullName evidence="3">ATP-binding protein</fullName>
    </submittedName>
</protein>
<evidence type="ECO:0000259" key="2">
    <source>
        <dbReference type="Pfam" id="PF13635"/>
    </source>
</evidence>
<keyword evidence="3" id="KW-0067">ATP-binding</keyword>
<keyword evidence="3" id="KW-0547">Nucleotide-binding</keyword>
<dbReference type="Gene3D" id="3.40.50.300">
    <property type="entry name" value="P-loop containing nucleotide triphosphate hydrolases"/>
    <property type="match status" value="1"/>
</dbReference>
<dbReference type="CDD" id="cd00009">
    <property type="entry name" value="AAA"/>
    <property type="match status" value="1"/>
</dbReference>
<name>A0ABX2AZE5_9BACT</name>
<dbReference type="SUPFAM" id="SSF52540">
    <property type="entry name" value="P-loop containing nucleoside triphosphate hydrolases"/>
    <property type="match status" value="1"/>
</dbReference>
<dbReference type="PANTHER" id="PTHR33295:SF7">
    <property type="entry name" value="ATPASE"/>
    <property type="match status" value="1"/>
</dbReference>
<dbReference type="RefSeq" id="WP_172178144.1">
    <property type="nucleotide sequence ID" value="NZ_CASGIA010000014.1"/>
</dbReference>
<feature type="domain" description="DUF4143" evidence="2">
    <location>
        <begin position="224"/>
        <end position="391"/>
    </location>
</feature>
<comment type="caution">
    <text evidence="3">The sequence shown here is derived from an EMBL/GenBank/DDBJ whole genome shotgun (WGS) entry which is preliminary data.</text>
</comment>
<dbReference type="EMBL" id="JABKKE010000019">
    <property type="protein sequence ID" value="NPE14848.1"/>
    <property type="molecule type" value="Genomic_DNA"/>
</dbReference>
<dbReference type="Pfam" id="PF13635">
    <property type="entry name" value="DUF4143"/>
    <property type="match status" value="1"/>
</dbReference>
<evidence type="ECO:0000313" key="3">
    <source>
        <dbReference type="EMBL" id="NPE14848.1"/>
    </source>
</evidence>
<dbReference type="Proteomes" id="UP001193734">
    <property type="component" value="Unassembled WGS sequence"/>
</dbReference>
<dbReference type="GO" id="GO:0005524">
    <property type="term" value="F:ATP binding"/>
    <property type="evidence" value="ECO:0007669"/>
    <property type="project" value="UniProtKB-KW"/>
</dbReference>
<sequence>MYYKRHIDEELQKWAEGKEHKPLLLRGARQVGKTTAVRHLAQRFEYFAEVDFNERTDLHYMFDGTYSPQEICQLLSVQLNIPVEAKKTLLFFDEIQACPKAINRLRYFYEKYPEQHLIAAGSLLEFALETMPSYGVGRIRSIFMYPFSIEEFFWATGNEALANFISKSSPSNPLPEPIHEQALKLLRQFLVVGGMPAVVSSFCETGNIIECQRILGELIQSYRDDFAKYRNKVPSMRIDAVFRSVAEQGLGKFVYSHVNFEGNTEQTRKALETLILAGLVHPVTHSAANGIPLGAEINERYQRMIFFDTGLLQCVLGLDITDFFSPSADIKVINRGAIAETFVGNEIIKAKSVFQQQPLYCWHREKSSSNAEVDYVVQIGSEIRPIEVKSGLKGSMQSMRIFMQQKNIAWGIRTSLENFSEYDDIKVYPLYAIKNIYHSHPASSK</sequence>
<evidence type="ECO:0000259" key="1">
    <source>
        <dbReference type="Pfam" id="PF13173"/>
    </source>
</evidence>
<dbReference type="InterPro" id="IPR041682">
    <property type="entry name" value="AAA_14"/>
</dbReference>
<dbReference type="PANTHER" id="PTHR33295">
    <property type="entry name" value="ATPASE"/>
    <property type="match status" value="1"/>
</dbReference>
<keyword evidence="4" id="KW-1185">Reference proteome</keyword>
<evidence type="ECO:0000313" key="4">
    <source>
        <dbReference type="Proteomes" id="UP001193734"/>
    </source>
</evidence>
<proteinExistence type="predicted"/>
<feature type="domain" description="AAA" evidence="1">
    <location>
        <begin position="20"/>
        <end position="152"/>
    </location>
</feature>
<accession>A0ABX2AZE5</accession>
<dbReference type="InterPro" id="IPR025420">
    <property type="entry name" value="DUF4143"/>
</dbReference>
<reference evidence="3 4" key="1">
    <citation type="submission" date="2020-05" db="EMBL/GenBank/DDBJ databases">
        <title>Distinct polysaccharide utilization as determinants for interspecies competition between intestinal Prevotella spp.</title>
        <authorList>
            <person name="Galvez E.J.C."/>
            <person name="Iljazovic A."/>
            <person name="Strowig T."/>
        </authorList>
    </citation>
    <scope>NUCLEOTIDE SEQUENCE [LARGE SCALE GENOMIC DNA]</scope>
    <source>
        <strain evidence="3 4">PROD</strain>
    </source>
</reference>